<dbReference type="PANTHER" id="PTHR10000">
    <property type="entry name" value="PHOSPHOSERINE PHOSPHATASE"/>
    <property type="match status" value="1"/>
</dbReference>
<dbReference type="Gene3D" id="3.40.50.1000">
    <property type="entry name" value="HAD superfamily/HAD-like"/>
    <property type="match status" value="1"/>
</dbReference>
<dbReference type="Proteomes" id="UP000193719">
    <property type="component" value="Unassembled WGS sequence"/>
</dbReference>
<keyword evidence="2" id="KW-1185">Reference proteome</keyword>
<organism evidence="1 2">
    <name type="scientific">Piromyces finnis</name>
    <dbReference type="NCBI Taxonomy" id="1754191"/>
    <lineage>
        <taxon>Eukaryota</taxon>
        <taxon>Fungi</taxon>
        <taxon>Fungi incertae sedis</taxon>
        <taxon>Chytridiomycota</taxon>
        <taxon>Chytridiomycota incertae sedis</taxon>
        <taxon>Neocallimastigomycetes</taxon>
        <taxon>Neocallimastigales</taxon>
        <taxon>Neocallimastigaceae</taxon>
        <taxon>Piromyces</taxon>
    </lineage>
</organism>
<proteinExistence type="predicted"/>
<dbReference type="Gene3D" id="3.30.1240.10">
    <property type="match status" value="1"/>
</dbReference>
<sequence>LDGTLLDSEGNVSERTRTVIRKVLEKYPDLHFVLASGRARPATMEIREALGILDRPNTESLLCNGCIIYDYQGNIVWQSTLPKEFVIKAYNLFKTDPTSVYFYSTGDDAIMFSEKWAKISSERYKEHTVLSDKEEYIKKVQSDKVKINKMCAIVSEGKDIEKIKPILLEYCKEYNLEYAYSTSFFLEFMPQNTHKGTALEQLIKNLNIKKEEVLAFGDGGNDINLLKSSGWPVAVDNACDELKSIAKITTKSNAEDGVADLLERIFLS</sequence>
<gene>
    <name evidence="1" type="ORF">BCR36DRAFT_297996</name>
</gene>
<dbReference type="InterPro" id="IPR023214">
    <property type="entry name" value="HAD_sf"/>
</dbReference>
<dbReference type="SUPFAM" id="SSF56784">
    <property type="entry name" value="HAD-like"/>
    <property type="match status" value="1"/>
</dbReference>
<dbReference type="GO" id="GO:0005829">
    <property type="term" value="C:cytosol"/>
    <property type="evidence" value="ECO:0007669"/>
    <property type="project" value="TreeGrafter"/>
</dbReference>
<dbReference type="NCBIfam" id="TIGR01484">
    <property type="entry name" value="HAD-SF-IIB"/>
    <property type="match status" value="1"/>
</dbReference>
<name>A0A1Y1V3E2_9FUNG</name>
<dbReference type="STRING" id="1754191.A0A1Y1V3E2"/>
<reference evidence="1 2" key="2">
    <citation type="submission" date="2016-08" db="EMBL/GenBank/DDBJ databases">
        <title>Pervasive Adenine N6-methylation of Active Genes in Fungi.</title>
        <authorList>
            <consortium name="DOE Joint Genome Institute"/>
            <person name="Mondo S.J."/>
            <person name="Dannebaum R.O."/>
            <person name="Kuo R.C."/>
            <person name="Labutti K."/>
            <person name="Haridas S."/>
            <person name="Kuo A."/>
            <person name="Salamov A."/>
            <person name="Ahrendt S.R."/>
            <person name="Lipzen A."/>
            <person name="Sullivan W."/>
            <person name="Andreopoulos W.B."/>
            <person name="Clum A."/>
            <person name="Lindquist E."/>
            <person name="Daum C."/>
            <person name="Ramamoorthy G.K."/>
            <person name="Gryganskyi A."/>
            <person name="Culley D."/>
            <person name="Magnuson J.K."/>
            <person name="James T.Y."/>
            <person name="O'Malley M.A."/>
            <person name="Stajich J.E."/>
            <person name="Spatafora J.W."/>
            <person name="Visel A."/>
            <person name="Grigoriev I.V."/>
        </authorList>
    </citation>
    <scope>NUCLEOTIDE SEQUENCE [LARGE SCALE GENOMIC DNA]</scope>
    <source>
        <strain evidence="2">finn</strain>
    </source>
</reference>
<evidence type="ECO:0000313" key="2">
    <source>
        <dbReference type="Proteomes" id="UP000193719"/>
    </source>
</evidence>
<reference evidence="1 2" key="1">
    <citation type="submission" date="2016-08" db="EMBL/GenBank/DDBJ databases">
        <title>Genomes of anaerobic fungi encode conserved fungal cellulosomes for biomass hydrolysis.</title>
        <authorList>
            <consortium name="DOE Joint Genome Institute"/>
            <person name="Haitjema C.H."/>
            <person name="Gilmore S.P."/>
            <person name="Henske J.K."/>
            <person name="Solomon K.V."/>
            <person name="De Groot R."/>
            <person name="Kuo A."/>
            <person name="Mondo S.J."/>
            <person name="Salamov A.A."/>
            <person name="Labutti K."/>
            <person name="Zhao Z."/>
            <person name="Chiniquy J."/>
            <person name="Barry K."/>
            <person name="Brewer H.M."/>
            <person name="Purvine S.O."/>
            <person name="Wright A.T."/>
            <person name="Boxma B."/>
            <person name="Van Alen T."/>
            <person name="Hackstein J.H."/>
            <person name="Baker S.E."/>
            <person name="Grigoriev I.V."/>
            <person name="O'Malley M.A."/>
        </authorList>
    </citation>
    <scope>NUCLEOTIDE SEQUENCE [LARGE SCALE GENOMIC DNA]</scope>
    <source>
        <strain evidence="2">finn</strain>
    </source>
</reference>
<dbReference type="GO" id="GO:0016791">
    <property type="term" value="F:phosphatase activity"/>
    <property type="evidence" value="ECO:0007669"/>
    <property type="project" value="TreeGrafter"/>
</dbReference>
<evidence type="ECO:0008006" key="3">
    <source>
        <dbReference type="Google" id="ProtNLM"/>
    </source>
</evidence>
<dbReference type="OrthoDB" id="27226at2759"/>
<evidence type="ECO:0000313" key="1">
    <source>
        <dbReference type="EMBL" id="ORX46213.1"/>
    </source>
</evidence>
<dbReference type="InterPro" id="IPR006379">
    <property type="entry name" value="HAD-SF_hydro_IIB"/>
</dbReference>
<dbReference type="CDD" id="cd07516">
    <property type="entry name" value="HAD_Pase"/>
    <property type="match status" value="1"/>
</dbReference>
<dbReference type="EMBL" id="MCFH01000036">
    <property type="protein sequence ID" value="ORX46213.1"/>
    <property type="molecule type" value="Genomic_DNA"/>
</dbReference>
<dbReference type="GO" id="GO:0000287">
    <property type="term" value="F:magnesium ion binding"/>
    <property type="evidence" value="ECO:0007669"/>
    <property type="project" value="TreeGrafter"/>
</dbReference>
<dbReference type="NCBIfam" id="TIGR00099">
    <property type="entry name" value="Cof-subfamily"/>
    <property type="match status" value="1"/>
</dbReference>
<feature type="non-terminal residue" evidence="1">
    <location>
        <position position="1"/>
    </location>
</feature>
<dbReference type="InterPro" id="IPR000150">
    <property type="entry name" value="Cof"/>
</dbReference>
<accession>A0A1Y1V3E2</accession>
<dbReference type="Pfam" id="PF08282">
    <property type="entry name" value="Hydrolase_3"/>
    <property type="match status" value="1"/>
</dbReference>
<dbReference type="AlphaFoldDB" id="A0A1Y1V3E2"/>
<dbReference type="InterPro" id="IPR036412">
    <property type="entry name" value="HAD-like_sf"/>
</dbReference>
<comment type="caution">
    <text evidence="1">The sequence shown here is derived from an EMBL/GenBank/DDBJ whole genome shotgun (WGS) entry which is preliminary data.</text>
</comment>
<protein>
    <recommendedName>
        <fullName evidence="3">HAD-like protein</fullName>
    </recommendedName>
</protein>
<dbReference type="PANTHER" id="PTHR10000:SF8">
    <property type="entry name" value="HAD SUPERFAMILY HYDROLASE-LIKE, TYPE 3"/>
    <property type="match status" value="1"/>
</dbReference>